<reference evidence="2" key="1">
    <citation type="submission" date="2016-05" db="EMBL/GenBank/DDBJ databases">
        <title>WGS assembly of Xenopus laevis.</title>
        <authorList>
            <person name="Session A."/>
            <person name="Uno Y."/>
            <person name="Kwon T."/>
            <person name="Chapman J."/>
            <person name="Toyoda A."/>
            <person name="Takahashi S."/>
            <person name="Fukui A."/>
            <person name="Hikosaka A."/>
            <person name="Putnam N."/>
            <person name="Stites J."/>
            <person name="Van Heeringen S."/>
            <person name="Quigley I."/>
            <person name="Heinz S."/>
            <person name="Hellsten U."/>
            <person name="Lyons J."/>
            <person name="Suzuki A."/>
            <person name="Kondo M."/>
            <person name="Ogino H."/>
            <person name="Ochi H."/>
            <person name="Bogdanovic O."/>
            <person name="Lister R."/>
            <person name="Georgiou G."/>
            <person name="Paranjpe S."/>
            <person name="Van Kruijsbergen I."/>
            <person name="Mozaffari S."/>
            <person name="Shu S."/>
            <person name="Schmutz J."/>
            <person name="Jenkins J."/>
            <person name="Grimwood J."/>
            <person name="Carlson J."/>
            <person name="Mitros T."/>
            <person name="Simakov O."/>
            <person name="Heald R."/>
            <person name="Miller K."/>
            <person name="Haudenschild C."/>
            <person name="Kuroki Y."/>
            <person name="Tanaka T."/>
            <person name="Michiue T."/>
            <person name="Watanabe M."/>
            <person name="Kinoshita T."/>
            <person name="Ohta Y."/>
            <person name="Mawaribuchi S."/>
            <person name="Suzuki Y."/>
            <person name="Haramoto Y."/>
            <person name="Yamamoto T."/>
            <person name="Takagi C."/>
            <person name="Kitzman J."/>
            <person name="Shendure J."/>
            <person name="Nakayama T."/>
            <person name="Izutsu Y."/>
            <person name="Robert J."/>
            <person name="Dichmann D."/>
            <person name="Flajnik M."/>
            <person name="Houston D."/>
            <person name="Marcotte E."/>
            <person name="Wallingford J."/>
            <person name="Ito Y."/>
            <person name="Asashima M."/>
            <person name="Ueno N."/>
            <person name="Matsuda Y."/>
            <person name="Jan Veenstra G."/>
            <person name="Fujiyama A."/>
            <person name="Harland R."/>
            <person name="Taira M."/>
            <person name="Rokhsar D.S."/>
        </authorList>
    </citation>
    <scope>NUCLEOTIDE SEQUENCE</scope>
    <source>
        <strain evidence="2">J</strain>
        <tissue evidence="2">Blood</tissue>
    </source>
</reference>
<organism evidence="2">
    <name type="scientific">Xenopus laevis</name>
    <name type="common">African clawed frog</name>
    <dbReference type="NCBI Taxonomy" id="8355"/>
    <lineage>
        <taxon>Eukaryota</taxon>
        <taxon>Metazoa</taxon>
        <taxon>Chordata</taxon>
        <taxon>Craniata</taxon>
        <taxon>Vertebrata</taxon>
        <taxon>Euteleostomi</taxon>
        <taxon>Amphibia</taxon>
        <taxon>Batrachia</taxon>
        <taxon>Anura</taxon>
        <taxon>Pipoidea</taxon>
        <taxon>Pipidae</taxon>
        <taxon>Xenopodinae</taxon>
        <taxon>Xenopus</taxon>
        <taxon>Xenopus</taxon>
    </lineage>
</organism>
<feature type="transmembrane region" description="Helical" evidence="1">
    <location>
        <begin position="71"/>
        <end position="91"/>
    </location>
</feature>
<protein>
    <submittedName>
        <fullName evidence="2">Uncharacterized protein</fullName>
    </submittedName>
</protein>
<accession>A0A974BQG6</accession>
<name>A0A974BQG6_XENLA</name>
<dbReference type="Proteomes" id="UP000694892">
    <property type="component" value="Unassembled WGS sequence"/>
</dbReference>
<dbReference type="AlphaFoldDB" id="A0A974BQG6"/>
<keyword evidence="1" id="KW-0812">Transmembrane</keyword>
<dbReference type="EMBL" id="KV467384">
    <property type="protein sequence ID" value="OCT56158.1"/>
    <property type="molecule type" value="Genomic_DNA"/>
</dbReference>
<evidence type="ECO:0000313" key="2">
    <source>
        <dbReference type="EMBL" id="OCT56158.1"/>
    </source>
</evidence>
<feature type="transmembrane region" description="Helical" evidence="1">
    <location>
        <begin position="7"/>
        <end position="28"/>
    </location>
</feature>
<gene>
    <name evidence="2" type="ORF">XELAEV_18001269mg</name>
</gene>
<sequence length="92" mass="10318">MYNAGPWYILLCLYSWAVGPPSSFVYTVPVCYPVLYNNLTEGSRIKSLQSNFATMFIGSIARCCQLLSCPLVLPVSIYLFSVFILCSFNPFP</sequence>
<keyword evidence="1" id="KW-0472">Membrane</keyword>
<evidence type="ECO:0000256" key="1">
    <source>
        <dbReference type="SAM" id="Phobius"/>
    </source>
</evidence>
<proteinExistence type="predicted"/>
<keyword evidence="1" id="KW-1133">Transmembrane helix</keyword>